<accession>A0A2Z6R712</accession>
<gene>
    <name evidence="3" type="ORF">RCL2_000192300</name>
    <name evidence="2" type="ORF">RclHR1_02800002</name>
</gene>
<dbReference type="AlphaFoldDB" id="A0A2Z6R712"/>
<dbReference type="InterPro" id="IPR000626">
    <property type="entry name" value="Ubiquitin-like_dom"/>
</dbReference>
<proteinExistence type="predicted"/>
<dbReference type="PANTHER" id="PTHR36649">
    <property type="entry name" value="UBIQUITIN-LIKE DOMAIN-CONTAINING PROTEIN"/>
    <property type="match status" value="1"/>
</dbReference>
<dbReference type="OrthoDB" id="428577at2759"/>
<evidence type="ECO:0000259" key="1">
    <source>
        <dbReference type="PROSITE" id="PS50053"/>
    </source>
</evidence>
<dbReference type="CDD" id="cd17039">
    <property type="entry name" value="Ubl_ubiquitin_like"/>
    <property type="match status" value="1"/>
</dbReference>
<feature type="domain" description="Ubiquitin-like" evidence="1">
    <location>
        <begin position="70"/>
        <end position="145"/>
    </location>
</feature>
<reference evidence="2 4" key="1">
    <citation type="submission" date="2017-11" db="EMBL/GenBank/DDBJ databases">
        <title>The genome of Rhizophagus clarus HR1 reveals common genetic basis of auxotrophy among arbuscular mycorrhizal fungi.</title>
        <authorList>
            <person name="Kobayashi Y."/>
        </authorList>
    </citation>
    <scope>NUCLEOTIDE SEQUENCE [LARGE SCALE GENOMIC DNA]</scope>
    <source>
        <strain evidence="2 4">HR1</strain>
    </source>
</reference>
<sequence>MSQLPLVASAISSLIKSPVKTYDECISNGTKFDPSQILDLDTFYKKTLTRIEPEDIDPPKKNFCGNNKQIQIFVKPISGDSKSMFVDPSISVFEFKKVINATLGSDIKTMRLIFDCKQLIDEKTLSSYNIQKGSTIHVLSKIVGGNGFFVIRGDLLDPSRDYDFTNLRDDGVFFIRGMELYRRPYGWKRIALNVSKYGNDVAWLGSVGDNNNEWPVSYHGTKRAFAESIASNGYQLSSGRRFMYGRGIYSTPFVNIAEQYAEEFVNNNIRYKVIVQNRINPEGLTKHHRNTYWLAPREDSIRPYGLCIKRV</sequence>
<protein>
    <submittedName>
        <fullName evidence="3">Ubiquitin-related domain-containing protein</fullName>
    </submittedName>
</protein>
<dbReference type="PROSITE" id="PS50053">
    <property type="entry name" value="UBIQUITIN_2"/>
    <property type="match status" value="1"/>
</dbReference>
<dbReference type="Pfam" id="PF00240">
    <property type="entry name" value="ubiquitin"/>
    <property type="match status" value="1"/>
</dbReference>
<dbReference type="SMART" id="SM00213">
    <property type="entry name" value="UBQ"/>
    <property type="match status" value="1"/>
</dbReference>
<dbReference type="EMBL" id="BLAL01000012">
    <property type="protein sequence ID" value="GES74442.1"/>
    <property type="molecule type" value="Genomic_DNA"/>
</dbReference>
<dbReference type="SUPFAM" id="SSF56399">
    <property type="entry name" value="ADP-ribosylation"/>
    <property type="match status" value="1"/>
</dbReference>
<evidence type="ECO:0000313" key="2">
    <source>
        <dbReference type="EMBL" id="GBB96652.1"/>
    </source>
</evidence>
<dbReference type="Proteomes" id="UP000247702">
    <property type="component" value="Unassembled WGS sequence"/>
</dbReference>
<reference evidence="3" key="2">
    <citation type="submission" date="2019-10" db="EMBL/GenBank/DDBJ databases">
        <title>Conservation and host-specific expression of non-tandemly repeated heterogenous ribosome RNA gene in arbuscular mycorrhizal fungi.</title>
        <authorList>
            <person name="Maeda T."/>
            <person name="Kobayashi Y."/>
            <person name="Nakagawa T."/>
            <person name="Ezawa T."/>
            <person name="Yamaguchi K."/>
            <person name="Bino T."/>
            <person name="Nishimoto Y."/>
            <person name="Shigenobu S."/>
            <person name="Kawaguchi M."/>
        </authorList>
    </citation>
    <scope>NUCLEOTIDE SEQUENCE</scope>
    <source>
        <strain evidence="3">HR1</strain>
    </source>
</reference>
<evidence type="ECO:0000313" key="3">
    <source>
        <dbReference type="EMBL" id="GES74442.1"/>
    </source>
</evidence>
<dbReference type="InterPro" id="IPR029071">
    <property type="entry name" value="Ubiquitin-like_domsf"/>
</dbReference>
<dbReference type="PANTHER" id="PTHR36649:SF28">
    <property type="entry name" value="UBIQUITIN-LIKE DOMAIN-CONTAINING PROTEIN"/>
    <property type="match status" value="1"/>
</dbReference>
<comment type="caution">
    <text evidence="2">The sequence shown here is derived from an EMBL/GenBank/DDBJ whole genome shotgun (WGS) entry which is preliminary data.</text>
</comment>
<dbReference type="STRING" id="94130.A0A2Z6R712"/>
<evidence type="ECO:0000313" key="4">
    <source>
        <dbReference type="Proteomes" id="UP000247702"/>
    </source>
</evidence>
<organism evidence="2 4">
    <name type="scientific">Rhizophagus clarus</name>
    <dbReference type="NCBI Taxonomy" id="94130"/>
    <lineage>
        <taxon>Eukaryota</taxon>
        <taxon>Fungi</taxon>
        <taxon>Fungi incertae sedis</taxon>
        <taxon>Mucoromycota</taxon>
        <taxon>Glomeromycotina</taxon>
        <taxon>Glomeromycetes</taxon>
        <taxon>Glomerales</taxon>
        <taxon>Glomeraceae</taxon>
        <taxon>Rhizophagus</taxon>
    </lineage>
</organism>
<dbReference type="Gene3D" id="3.10.20.90">
    <property type="entry name" value="Phosphatidylinositol 3-kinase Catalytic Subunit, Chain A, domain 1"/>
    <property type="match status" value="1"/>
</dbReference>
<dbReference type="Gene3D" id="3.90.175.10">
    <property type="entry name" value="Diphtheria Toxin, domain 1"/>
    <property type="match status" value="1"/>
</dbReference>
<dbReference type="SUPFAM" id="SSF54236">
    <property type="entry name" value="Ubiquitin-like"/>
    <property type="match status" value="1"/>
</dbReference>
<name>A0A2Z6R712_9GLOM</name>
<keyword evidence="4" id="KW-1185">Reference proteome</keyword>
<dbReference type="Proteomes" id="UP000615446">
    <property type="component" value="Unassembled WGS sequence"/>
</dbReference>
<dbReference type="EMBL" id="BEXD01002002">
    <property type="protein sequence ID" value="GBB96652.1"/>
    <property type="molecule type" value="Genomic_DNA"/>
</dbReference>